<dbReference type="EMBL" id="JAHDYR010000008">
    <property type="protein sequence ID" value="KAG9395799.1"/>
    <property type="molecule type" value="Genomic_DNA"/>
</dbReference>
<name>A0A8J6E122_9EUKA</name>
<comment type="caution">
    <text evidence="1">The sequence shown here is derived from an EMBL/GenBank/DDBJ whole genome shotgun (WGS) entry which is preliminary data.</text>
</comment>
<reference evidence="1" key="1">
    <citation type="submission" date="2021-05" db="EMBL/GenBank/DDBJ databases">
        <title>A free-living protist that lacks canonical eukaryotic 1 DNA replication and segregation systems.</title>
        <authorList>
            <person name="Salas-Leiva D.E."/>
            <person name="Tromer E.C."/>
            <person name="Curtis B.A."/>
            <person name="Jerlstrom-Hultqvist J."/>
            <person name="Kolisko M."/>
            <person name="Yi Z."/>
            <person name="Salas-Leiva J.S."/>
            <person name="Gallot-Lavallee L."/>
            <person name="Kops G.J.P.L."/>
            <person name="Archibald J.M."/>
            <person name="Simpson A.G.B."/>
            <person name="Roger A.J."/>
        </authorList>
    </citation>
    <scope>NUCLEOTIDE SEQUENCE</scope>
    <source>
        <strain evidence="1">BICM</strain>
    </source>
</reference>
<organism evidence="1 2">
    <name type="scientific">Carpediemonas membranifera</name>
    <dbReference type="NCBI Taxonomy" id="201153"/>
    <lineage>
        <taxon>Eukaryota</taxon>
        <taxon>Metamonada</taxon>
        <taxon>Carpediemonas-like organisms</taxon>
        <taxon>Carpediemonas</taxon>
    </lineage>
</organism>
<sequence length="116" mass="12345">MIASYEHIIVIKNKLSVLDPTESFPALSQSEKCVHLLGNIFQEHNGTILSLDPELTDTDEPVEVAECGHCCSMTACVSCSVCGRHTCLACASSCSCCMDVCCPHCSTAGVCHDCSD</sequence>
<proteinExistence type="predicted"/>
<dbReference type="Proteomes" id="UP000717585">
    <property type="component" value="Unassembled WGS sequence"/>
</dbReference>
<protein>
    <submittedName>
        <fullName evidence="1">Uncharacterized protein</fullName>
    </submittedName>
</protein>
<evidence type="ECO:0000313" key="1">
    <source>
        <dbReference type="EMBL" id="KAG9395799.1"/>
    </source>
</evidence>
<evidence type="ECO:0000313" key="2">
    <source>
        <dbReference type="Proteomes" id="UP000717585"/>
    </source>
</evidence>
<gene>
    <name evidence="1" type="ORF">J8273_2711</name>
</gene>
<accession>A0A8J6E122</accession>
<dbReference type="AlphaFoldDB" id="A0A8J6E122"/>
<keyword evidence="2" id="KW-1185">Reference proteome</keyword>